<dbReference type="GO" id="GO:0030246">
    <property type="term" value="F:carbohydrate binding"/>
    <property type="evidence" value="ECO:0007669"/>
    <property type="project" value="InterPro"/>
</dbReference>
<evidence type="ECO:0000256" key="1">
    <source>
        <dbReference type="ARBA" id="ARBA00001913"/>
    </source>
</evidence>
<protein>
    <recommendedName>
        <fullName evidence="9">Alpha-1,2-mannosidase</fullName>
    </recommendedName>
</protein>
<dbReference type="InterPro" id="IPR005887">
    <property type="entry name" value="GH92_a_mannosidase_put"/>
</dbReference>
<dbReference type="PATRIC" id="fig|1492738.3.peg.992"/>
<dbReference type="InterPro" id="IPR014718">
    <property type="entry name" value="GH-type_carb-bd"/>
</dbReference>
<dbReference type="GO" id="GO:0005829">
    <property type="term" value="C:cytosol"/>
    <property type="evidence" value="ECO:0007669"/>
    <property type="project" value="TreeGrafter"/>
</dbReference>
<name>A0A066WTC6_9FLAO</name>
<accession>A0A066WTC6</accession>
<dbReference type="GO" id="GO:0006516">
    <property type="term" value="P:glycoprotein catabolic process"/>
    <property type="evidence" value="ECO:0007669"/>
    <property type="project" value="TreeGrafter"/>
</dbReference>
<organism evidence="7 8">
    <name type="scientific">Flavobacterium seoulense</name>
    <dbReference type="NCBI Taxonomy" id="1492738"/>
    <lineage>
        <taxon>Bacteria</taxon>
        <taxon>Pseudomonadati</taxon>
        <taxon>Bacteroidota</taxon>
        <taxon>Flavobacteriia</taxon>
        <taxon>Flavobacteriales</taxon>
        <taxon>Flavobacteriaceae</taxon>
        <taxon>Flavobacterium</taxon>
    </lineage>
</organism>
<dbReference type="FunFam" id="3.30.2080.10:FF:000001">
    <property type="entry name" value="Alpha-1,2-mannosidase subfamily"/>
    <property type="match status" value="1"/>
</dbReference>
<dbReference type="AlphaFoldDB" id="A0A066WTC6"/>
<dbReference type="Proteomes" id="UP000027064">
    <property type="component" value="Unassembled WGS sequence"/>
</dbReference>
<dbReference type="PANTHER" id="PTHR12143:SF43">
    <property type="entry name" value="PUTATIVE-RELATED"/>
    <property type="match status" value="1"/>
</dbReference>
<dbReference type="EMBL" id="JNCA01000009">
    <property type="protein sequence ID" value="KDN55808.1"/>
    <property type="molecule type" value="Genomic_DNA"/>
</dbReference>
<dbReference type="STRING" id="1492738.FEM21_09990"/>
<dbReference type="Gene3D" id="3.30.2080.10">
    <property type="entry name" value="GH92 mannosidase domain"/>
    <property type="match status" value="1"/>
</dbReference>
<evidence type="ECO:0000256" key="2">
    <source>
        <dbReference type="ARBA" id="ARBA00011245"/>
    </source>
</evidence>
<reference evidence="7 8" key="1">
    <citation type="submission" date="2014-05" db="EMBL/GenBank/DDBJ databases">
        <title>Genome Sequence of Flavobacterium sp. EM1321.</title>
        <authorList>
            <person name="Shin S.-K."/>
            <person name="Yi H."/>
        </authorList>
    </citation>
    <scope>NUCLEOTIDE SEQUENCE [LARGE SCALE GENOMIC DNA]</scope>
    <source>
        <strain evidence="7 8">EM1321</strain>
    </source>
</reference>
<dbReference type="GO" id="GO:0000224">
    <property type="term" value="F:peptide-N4-(N-acetyl-beta-glucosaminyl)asparagine amidase activity"/>
    <property type="evidence" value="ECO:0007669"/>
    <property type="project" value="TreeGrafter"/>
</dbReference>
<dbReference type="InterPro" id="IPR012939">
    <property type="entry name" value="Glyco_hydro_92"/>
</dbReference>
<evidence type="ECO:0000313" key="8">
    <source>
        <dbReference type="Proteomes" id="UP000027064"/>
    </source>
</evidence>
<dbReference type="NCBIfam" id="TIGR01180">
    <property type="entry name" value="aman2_put"/>
    <property type="match status" value="1"/>
</dbReference>
<dbReference type="eggNOG" id="COG3537">
    <property type="taxonomic scope" value="Bacteria"/>
</dbReference>
<evidence type="ECO:0000256" key="3">
    <source>
        <dbReference type="ARBA" id="ARBA00022837"/>
    </source>
</evidence>
<dbReference type="SUPFAM" id="SSF48208">
    <property type="entry name" value="Six-hairpin glycosidases"/>
    <property type="match status" value="1"/>
</dbReference>
<keyword evidence="8" id="KW-1185">Reference proteome</keyword>
<dbReference type="GO" id="GO:0005975">
    <property type="term" value="P:carbohydrate metabolic process"/>
    <property type="evidence" value="ECO:0007669"/>
    <property type="project" value="InterPro"/>
</dbReference>
<dbReference type="Pfam" id="PF07971">
    <property type="entry name" value="Glyco_hydro_92"/>
    <property type="match status" value="1"/>
</dbReference>
<dbReference type="InterPro" id="IPR050883">
    <property type="entry name" value="PNGase"/>
</dbReference>
<evidence type="ECO:0000259" key="6">
    <source>
        <dbReference type="Pfam" id="PF17678"/>
    </source>
</evidence>
<dbReference type="PANTHER" id="PTHR12143">
    <property type="entry name" value="PEPTIDE N-GLYCANASE PNGASE -RELATED"/>
    <property type="match status" value="1"/>
</dbReference>
<keyword evidence="3" id="KW-0106">Calcium</keyword>
<dbReference type="PROSITE" id="PS51257">
    <property type="entry name" value="PROKAR_LIPOPROTEIN"/>
    <property type="match status" value="1"/>
</dbReference>
<sequence>MFFIKKNKQINMNFYRSLKYSVAVGPVLLFILSCSIKPSGSNYVDFVNPLIGTAPSTTISALQHGEDETESNAQVVPYVTVPFGMTNWTPQTKATETKCVAPYYYTDTKISGFRGSHWLSGSCVQDYGSMTIMPITGKLKCQADERASNFSHDTEKTTPYNYNVNLADYKIDVNMTATKRCGLFQFTFENSGEAHIIVNPNSDEAQGFIQINADKNEIVGYNPVHKIYQGWGDKAGFSGYFVVKLSKNSAYFGVYQNEKILKGNTQITNQENIGAYISFMVEKGETIEAKIGTSFTSIEQARKNLESETKDLDFAEAKENLKNTWETLLSKVKVEGTNKDDKVKFYTAMYHSYLHPRTFNDVDGTYVSFNGGKQIMNSGKEDYFTDYSMWDTYRASHPLFNLLTPKVNGQMMKSLFSMAEQGGWLPAFPCWNSYTAAMIGDHSTAAIADAYLKNNIEISDKQYSYLLQNAFKSPANHADYLDGKGRRGLTSYLKYGYIPLEDQVLESFHKGEQVSRTLEYAFDDFALSQIAAKKGDTLHARLLKKRALNYKNVYSVADSCVRGRFADGTFTKDFDKFIRKPYITEGTPYQYTWYVPQDIKGLIDLMGGEDGFNANLDRFHAAKQYWHGNEPGHQIPFLYNYSGQAWKTQELVTQIMKTEYSNQVGGLSGNDDAGQMSAWYVFSALGFYPVAPSVPQYVISGPHFDKITLQLENGKTLTINAKGASSGNNYIQKLRFNGVEYDKTFLDHFSVLKGGTLDFEMGNEPNKSWGTAKESKPFSLSN</sequence>
<dbReference type="Gene3D" id="2.70.98.10">
    <property type="match status" value="1"/>
</dbReference>
<dbReference type="Pfam" id="PF17678">
    <property type="entry name" value="Glyco_hydro_92N"/>
    <property type="match status" value="1"/>
</dbReference>
<feature type="domain" description="Glycosyl hydrolase family 92" evidence="5">
    <location>
        <begin position="300"/>
        <end position="763"/>
    </location>
</feature>
<evidence type="ECO:0000256" key="4">
    <source>
        <dbReference type="SAM" id="MobiDB-lite"/>
    </source>
</evidence>
<feature type="domain" description="Glycosyl hydrolase family 92 N-terminal" evidence="6">
    <location>
        <begin position="46"/>
        <end position="294"/>
    </location>
</feature>
<gene>
    <name evidence="7" type="ORF">FEM21_09990</name>
</gene>
<feature type="region of interest" description="Disordered" evidence="4">
    <location>
        <begin position="763"/>
        <end position="782"/>
    </location>
</feature>
<comment type="caution">
    <text evidence="7">The sequence shown here is derived from an EMBL/GenBank/DDBJ whole genome shotgun (WGS) entry which is preliminary data.</text>
</comment>
<dbReference type="Gene3D" id="1.20.1610.10">
    <property type="entry name" value="alpha-1,2-mannosidases domains"/>
    <property type="match status" value="1"/>
</dbReference>
<dbReference type="InterPro" id="IPR041371">
    <property type="entry name" value="GH92_N"/>
</dbReference>
<evidence type="ECO:0000259" key="5">
    <source>
        <dbReference type="Pfam" id="PF07971"/>
    </source>
</evidence>
<comment type="cofactor">
    <cofactor evidence="1">
        <name>Ca(2+)</name>
        <dbReference type="ChEBI" id="CHEBI:29108"/>
    </cofactor>
</comment>
<proteinExistence type="predicted"/>
<dbReference type="InterPro" id="IPR008928">
    <property type="entry name" value="6-hairpin_glycosidase_sf"/>
</dbReference>
<evidence type="ECO:0008006" key="9">
    <source>
        <dbReference type="Google" id="ProtNLM"/>
    </source>
</evidence>
<evidence type="ECO:0000313" key="7">
    <source>
        <dbReference type="EMBL" id="KDN55808.1"/>
    </source>
</evidence>
<comment type="subunit">
    <text evidence="2">Monomer.</text>
</comment>
<dbReference type="Gene3D" id="1.20.1050.60">
    <property type="entry name" value="alpha-1,2-mannosidase"/>
    <property type="match status" value="1"/>
</dbReference>